<gene>
    <name evidence="3" type="ORF">C7212DRAFT_366215</name>
</gene>
<evidence type="ECO:0000256" key="2">
    <source>
        <dbReference type="RuleBase" id="RU365009"/>
    </source>
</evidence>
<keyword evidence="2" id="KW-0732">Signal</keyword>
<dbReference type="EMBL" id="PYWC01000080">
    <property type="protein sequence ID" value="PWW73425.1"/>
    <property type="molecule type" value="Genomic_DNA"/>
</dbReference>
<dbReference type="Proteomes" id="UP000246991">
    <property type="component" value="Unassembled WGS sequence"/>
</dbReference>
<evidence type="ECO:0000256" key="1">
    <source>
        <dbReference type="ARBA" id="ARBA00023157"/>
    </source>
</evidence>
<dbReference type="Pfam" id="PF01185">
    <property type="entry name" value="Hydrophobin"/>
    <property type="match status" value="1"/>
</dbReference>
<dbReference type="AlphaFoldDB" id="A0A317SG86"/>
<dbReference type="SMART" id="SM00075">
    <property type="entry name" value="HYDRO"/>
    <property type="match status" value="1"/>
</dbReference>
<feature type="chain" id="PRO_5041013538" description="Hydrophobin" evidence="2">
    <location>
        <begin position="19"/>
        <end position="125"/>
    </location>
</feature>
<evidence type="ECO:0000313" key="4">
    <source>
        <dbReference type="Proteomes" id="UP000246991"/>
    </source>
</evidence>
<keyword evidence="2" id="KW-0134">Cell wall</keyword>
<comment type="caution">
    <text evidence="3">The sequence shown here is derived from an EMBL/GenBank/DDBJ whole genome shotgun (WGS) entry which is preliminary data.</text>
</comment>
<keyword evidence="2" id="KW-0964">Secreted</keyword>
<proteinExistence type="inferred from homology"/>
<evidence type="ECO:0000313" key="3">
    <source>
        <dbReference type="EMBL" id="PWW73425.1"/>
    </source>
</evidence>
<dbReference type="GO" id="GO:0009277">
    <property type="term" value="C:fungal-type cell wall"/>
    <property type="evidence" value="ECO:0007669"/>
    <property type="project" value="InterPro"/>
</dbReference>
<comment type="subcellular location">
    <subcellularLocation>
        <location evidence="2">Secreted</location>
        <location evidence="2">Cell wall</location>
    </subcellularLocation>
</comment>
<dbReference type="GO" id="GO:0005199">
    <property type="term" value="F:structural constituent of cell wall"/>
    <property type="evidence" value="ECO:0007669"/>
    <property type="project" value="InterPro"/>
</dbReference>
<feature type="signal peptide" evidence="2">
    <location>
        <begin position="1"/>
        <end position="18"/>
    </location>
</feature>
<accession>A0A317SG86</accession>
<organism evidence="3 4">
    <name type="scientific">Tuber magnatum</name>
    <name type="common">white Piedmont truffle</name>
    <dbReference type="NCBI Taxonomy" id="42249"/>
    <lineage>
        <taxon>Eukaryota</taxon>
        <taxon>Fungi</taxon>
        <taxon>Dikarya</taxon>
        <taxon>Ascomycota</taxon>
        <taxon>Pezizomycotina</taxon>
        <taxon>Pezizomycetes</taxon>
        <taxon>Pezizales</taxon>
        <taxon>Tuberaceae</taxon>
        <taxon>Tuber</taxon>
    </lineage>
</organism>
<name>A0A317SG86_9PEZI</name>
<sequence>MVSIKSLAVLLFVAAVTAAPVVGDEYQGGHDGRGVNVHDSSNVCSKQEQKIYCCNDAEKDPHFGPYTGFLDKIAVKCNSVPVNVLAVDVASAVKQCSAKAACCSSYTNQNGLANIDLGCFAIVPN</sequence>
<keyword evidence="1 2" id="KW-1015">Disulfide bond</keyword>
<keyword evidence="4" id="KW-1185">Reference proteome</keyword>
<reference evidence="3 4" key="1">
    <citation type="submission" date="2018-03" db="EMBL/GenBank/DDBJ databases">
        <title>Genomes of Pezizomycetes fungi and the evolution of truffles.</title>
        <authorList>
            <person name="Murat C."/>
            <person name="Payen T."/>
            <person name="Noel B."/>
            <person name="Kuo A."/>
            <person name="Martin F.M."/>
        </authorList>
    </citation>
    <scope>NUCLEOTIDE SEQUENCE [LARGE SCALE GENOMIC DNA]</scope>
    <source>
        <strain evidence="3">091103-1</strain>
    </source>
</reference>
<dbReference type="InterPro" id="IPR001338">
    <property type="entry name" value="Class_I_Hydrophobin"/>
</dbReference>
<protein>
    <recommendedName>
        <fullName evidence="2">Hydrophobin</fullName>
    </recommendedName>
</protein>
<comment type="similarity">
    <text evidence="2">Belongs to the fungal hydrophobin family.</text>
</comment>